<evidence type="ECO:0000313" key="1">
    <source>
        <dbReference type="EMBL" id="GAT33271.1"/>
    </source>
</evidence>
<dbReference type="SUPFAM" id="SSF53335">
    <property type="entry name" value="S-adenosyl-L-methionine-dependent methyltransferases"/>
    <property type="match status" value="1"/>
</dbReference>
<dbReference type="AlphaFoldDB" id="A0A146G6Y9"/>
<dbReference type="REBASE" id="209521">
    <property type="entry name" value="M.TsaNM5ORF21684P"/>
</dbReference>
<organism evidence="1 2">
    <name type="scientific">Terrimicrobium sacchariphilum</name>
    <dbReference type="NCBI Taxonomy" id="690879"/>
    <lineage>
        <taxon>Bacteria</taxon>
        <taxon>Pseudomonadati</taxon>
        <taxon>Verrucomicrobiota</taxon>
        <taxon>Terrimicrobiia</taxon>
        <taxon>Terrimicrobiales</taxon>
        <taxon>Terrimicrobiaceae</taxon>
        <taxon>Terrimicrobium</taxon>
    </lineage>
</organism>
<dbReference type="Gene3D" id="3.40.50.150">
    <property type="entry name" value="Vaccinia Virus protein VP39"/>
    <property type="match status" value="1"/>
</dbReference>
<dbReference type="Proteomes" id="UP000076023">
    <property type="component" value="Unassembled WGS sequence"/>
</dbReference>
<keyword evidence="1" id="KW-0808">Transferase</keyword>
<comment type="caution">
    <text evidence="1">The sequence shown here is derived from an EMBL/GenBank/DDBJ whole genome shotgun (WGS) entry which is preliminary data.</text>
</comment>
<dbReference type="CDD" id="cd02440">
    <property type="entry name" value="AdoMet_MTases"/>
    <property type="match status" value="1"/>
</dbReference>
<evidence type="ECO:0000313" key="2">
    <source>
        <dbReference type="Proteomes" id="UP000076023"/>
    </source>
</evidence>
<dbReference type="EMBL" id="BDCO01000002">
    <property type="protein sequence ID" value="GAT33271.1"/>
    <property type="molecule type" value="Genomic_DNA"/>
</dbReference>
<protein>
    <submittedName>
        <fullName evidence="1">Methyltransferase domain-containing protein</fullName>
    </submittedName>
</protein>
<name>A0A146G6Y9_TERSA</name>
<accession>A0A146G6Y9</accession>
<keyword evidence="2" id="KW-1185">Reference proteome</keyword>
<dbReference type="RefSeq" id="WP_237763926.1">
    <property type="nucleotide sequence ID" value="NZ_BDCO01000002.1"/>
</dbReference>
<proteinExistence type="predicted"/>
<dbReference type="InterPro" id="IPR029063">
    <property type="entry name" value="SAM-dependent_MTases_sf"/>
</dbReference>
<dbReference type="InParanoid" id="A0A146G6Y9"/>
<dbReference type="GO" id="GO:0032259">
    <property type="term" value="P:methylation"/>
    <property type="evidence" value="ECO:0007669"/>
    <property type="project" value="UniProtKB-KW"/>
</dbReference>
<gene>
    <name evidence="1" type="ORF">TSACC_21684</name>
</gene>
<dbReference type="STRING" id="690879.TSACC_21684"/>
<sequence length="174" mass="19971">MGWPKEVLQMPLVLDACCGSRMFWFNPADDRAVFVDKRRETHHLKDASSKWGGRTLVVDPDIQADFTALPFDSESFALVVFDPPHLHRIGKTSWMARKYGKLEGEWREALRKGFAECFRVLKPDGTLIFKWNEHQVPVSQILALTPERPLFGNRCGKQQKSHWIVFMKGAESNG</sequence>
<dbReference type="GO" id="GO:0008168">
    <property type="term" value="F:methyltransferase activity"/>
    <property type="evidence" value="ECO:0007669"/>
    <property type="project" value="UniProtKB-KW"/>
</dbReference>
<reference evidence="2" key="1">
    <citation type="journal article" date="2017" name="Genome Announc.">
        <title>Draft Genome Sequence of Terrimicrobium sacchariphilum NM-5T, a Facultative Anaerobic Soil Bacterium of the Class Spartobacteria.</title>
        <authorList>
            <person name="Qiu Y.L."/>
            <person name="Tourlousse D.M."/>
            <person name="Matsuura N."/>
            <person name="Ohashi A."/>
            <person name="Sekiguchi Y."/>
        </authorList>
    </citation>
    <scope>NUCLEOTIDE SEQUENCE [LARGE SCALE GENOMIC DNA]</scope>
    <source>
        <strain evidence="2">NM-5</strain>
    </source>
</reference>
<keyword evidence="1" id="KW-0489">Methyltransferase</keyword>